<keyword evidence="2" id="KW-1133">Transmembrane helix</keyword>
<feature type="transmembrane region" description="Helical" evidence="2">
    <location>
        <begin position="20"/>
        <end position="38"/>
    </location>
</feature>
<dbReference type="EMBL" id="LC738883">
    <property type="protein sequence ID" value="BDT63368.1"/>
    <property type="molecule type" value="Genomic_DNA"/>
</dbReference>
<name>A0A9C7EZ94_9VIRU</name>
<feature type="region of interest" description="Disordered" evidence="1">
    <location>
        <begin position="139"/>
        <end position="162"/>
    </location>
</feature>
<proteinExistence type="predicted"/>
<keyword evidence="2" id="KW-0812">Transmembrane</keyword>
<feature type="compositionally biased region" description="Gly residues" evidence="1">
    <location>
        <begin position="687"/>
        <end position="698"/>
    </location>
</feature>
<organism evidence="3">
    <name type="scientific">Armadillidium vulgare clopovirus</name>
    <dbReference type="NCBI Taxonomy" id="2984284"/>
    <lineage>
        <taxon>Viruses</taxon>
        <taxon>Viruses incertae sedis</taxon>
        <taxon>Naldaviricetes</taxon>
        <taxon>Nimaviridae</taxon>
    </lineage>
</organism>
<feature type="region of interest" description="Disordered" evidence="1">
    <location>
        <begin position="687"/>
        <end position="712"/>
    </location>
</feature>
<accession>A0A9C7EZ94</accession>
<evidence type="ECO:0000256" key="2">
    <source>
        <dbReference type="SAM" id="Phobius"/>
    </source>
</evidence>
<protein>
    <submittedName>
        <fullName evidence="3">Wsv216-like protein</fullName>
    </submittedName>
</protein>
<feature type="region of interest" description="Disordered" evidence="1">
    <location>
        <begin position="335"/>
        <end position="366"/>
    </location>
</feature>
<keyword evidence="2" id="KW-0472">Membrane</keyword>
<evidence type="ECO:0000313" key="3">
    <source>
        <dbReference type="EMBL" id="BDT63368.1"/>
    </source>
</evidence>
<reference evidence="3" key="1">
    <citation type="submission" date="2022-10" db="EMBL/GenBank/DDBJ databases">
        <title>Genome sequences of endogenous nimaviruses in decapod crustaceans.</title>
        <authorList>
            <person name="Kawato S."/>
            <person name="Nozaki R."/>
            <person name="Kondo H."/>
            <person name="Hirono I."/>
        </authorList>
    </citation>
    <scope>NUCLEOTIDE SEQUENCE</scope>
    <source>
        <strain evidence="3">TUMSAT20210906</strain>
    </source>
</reference>
<evidence type="ECO:0000256" key="1">
    <source>
        <dbReference type="SAM" id="MobiDB-lite"/>
    </source>
</evidence>
<sequence>MLEDENKSDNKTDEGGFKIFSVTLFILIFSLIVIVFIYENIKTSKLSKNGFLNRIFNYFEKKTTPTGTRDTTFINDSSVATIFNVELNYELNGTEDFPQLFIDGVNNESRGYLLKLLIQIGRRLTGKYVVSSLDKERKASTRSSNANANANNVNGNGKGTSNDPSSSFYSLIDIELKTTSFSSPIPVRNFSLLVPNHLYDLRILTHKDHDEDNRDNDDDDDDDAVDNKIVYDKILYQGSVRLKINLFNFKPLLITKDAILLYDRLKPFKSVDDEEKDKNKDVYVSYPESIFKKKDYIENFPNLRPVAFPAAHKPLNLQRGCKFLSEVRVLSIDNDEESGDKDNNTDNIQQSHPPPPSSSSSPSSFSSSFYIEYDEKDVSEGKTSVIQNPNNELEYYVFLLKDNNHDSDQTFPRGWSLSYKSESNGAVYEQIYTLDTILKSGHEKEILIKNQKLMDVISENHSSLPRQNFKVNNLALDHCVGITYDSLTPKTFKLLAPSPPPTKGWFEQSPFLGVSMKTGGGLIYATHFINSSTCHKSLFRGSFSPEDSSLFFLNKRRGHPVSCHPINRHFCKANSSSSSEDSSTTTGRGSLLFLPDHLEIMALVSKSHNPMPLLSLSPSSAENNGNNNNIDSKQDLMKIAPFPFFTQSVTNPYNSENFQSSSAAVGITVTEHYFNLPHIRYTLLNGDGGSGSGSGSGSGDVDDDERDRAAADAEEKYYVYNVPYPKFEYRHAISPSYTPDVISITREFFLNGQTRSIKRRRTKKRRGSGVVYGIPSAPHSPRSAVQNDPSYLYLAWWTKPFTPDVAKKIMGKQTRVRFEDVTSGSFFNSNLGAALITDKWAAYSSSVLKITNEHQFLNVEFSNGPLIGQKAQVYFLMTLTPVYRLSSFFFYSIQDTIMKNPSISETEEKEIITEGEGEGEGVSYVLAVFQRQRSGKNLLVLIFSCLATLHNYETFNKNPPSGYIGPLKPKEMYYLRLNDYIREEKLLEYSTNCAILLMSFAEYLHYIQCIDKDDIGKVYKKCLKSKFYPNGLCFIPRHHYEKFVDLISYK</sequence>
<feature type="compositionally biased region" description="Low complexity" evidence="1">
    <location>
        <begin position="145"/>
        <end position="155"/>
    </location>
</feature>